<dbReference type="Proteomes" id="UP000002518">
    <property type="component" value="Chromosome"/>
</dbReference>
<evidence type="ECO:0000313" key="1">
    <source>
        <dbReference type="EMBL" id="BAA79568.1"/>
    </source>
</evidence>
<dbReference type="EnsemblBacteria" id="BAA79568">
    <property type="protein sequence ID" value="BAA79568"/>
    <property type="gene ID" value="APE_0598"/>
</dbReference>
<dbReference type="eggNOG" id="arCOG11441">
    <property type="taxonomic scope" value="Archaea"/>
</dbReference>
<dbReference type="PIR" id="H72645">
    <property type="entry name" value="H72645"/>
</dbReference>
<proteinExistence type="predicted"/>
<dbReference type="EMBL" id="BA000002">
    <property type="protein sequence ID" value="BAA79568.1"/>
    <property type="molecule type" value="Genomic_DNA"/>
</dbReference>
<protein>
    <submittedName>
        <fullName evidence="1">Uncharacterized protein</fullName>
    </submittedName>
</protein>
<name>Q9YEH8_AERPE</name>
<dbReference type="KEGG" id="ape:APE_0598"/>
<dbReference type="AlphaFoldDB" id="Q9YEH8"/>
<reference evidence="1 2" key="1">
    <citation type="journal article" date="1999" name="DNA Res.">
        <title>Complete genome sequence of an aerobic hyper-thermophilic crenarchaeon, Aeropyrum pernix K1.</title>
        <authorList>
            <person name="Kawarabayasi Y."/>
            <person name="Hino Y."/>
            <person name="Horikawa H."/>
            <person name="Yamazaki S."/>
            <person name="Haikawa Y."/>
            <person name="Jin-no K."/>
            <person name="Takahashi M."/>
            <person name="Sekine M."/>
            <person name="Baba S."/>
            <person name="Ankai A."/>
            <person name="Kosugi H."/>
            <person name="Hosoyama A."/>
            <person name="Fukui S."/>
            <person name="Nagai Y."/>
            <person name="Nishijima K."/>
            <person name="Nakazawa H."/>
            <person name="Takamiya M."/>
            <person name="Masuda S."/>
            <person name="Funahashi T."/>
            <person name="Tanaka T."/>
            <person name="Kudoh Y."/>
            <person name="Yamazaki J."/>
            <person name="Kushida N."/>
            <person name="Oguchi A."/>
            <person name="Aoki K."/>
            <person name="Kubota K."/>
            <person name="Nakamura Y."/>
            <person name="Nomura N."/>
            <person name="Sako Y."/>
            <person name="Kikuchi H."/>
        </authorList>
    </citation>
    <scope>NUCLEOTIDE SEQUENCE [LARGE SCALE GENOMIC DNA]</scope>
    <source>
        <strain evidence="2">ATCC 700893 / DSM 11879 / JCM 9820 / NBRC 100138 / K1</strain>
    </source>
</reference>
<accession>Q9YEH8</accession>
<keyword evidence="2" id="KW-1185">Reference proteome</keyword>
<gene>
    <name evidence="1" type="ordered locus">APE_0598</name>
</gene>
<organism evidence="1 2">
    <name type="scientific">Aeropyrum pernix (strain ATCC 700893 / DSM 11879 / JCM 9820 / NBRC 100138 / K1)</name>
    <dbReference type="NCBI Taxonomy" id="272557"/>
    <lineage>
        <taxon>Archaea</taxon>
        <taxon>Thermoproteota</taxon>
        <taxon>Thermoprotei</taxon>
        <taxon>Desulfurococcales</taxon>
        <taxon>Desulfurococcaceae</taxon>
        <taxon>Aeropyrum</taxon>
    </lineage>
</organism>
<evidence type="ECO:0000313" key="2">
    <source>
        <dbReference type="Proteomes" id="UP000002518"/>
    </source>
</evidence>
<sequence length="150" mass="17107">MQPPPAAGAHSYPSRGPPLPVEVVRLLGRGNFITRIFEVKSEESIVVYGLGRPKEIRLPREVIEWMVDSYPITRILEEAINHYSFRRRLSHPGAIRSLILLLYARGRGEPPYKVARRYGIAPEQLYRMERGLKKDGMYEFVMNALSLASG</sequence>